<name>A0A3P7NC28_DIBLA</name>
<dbReference type="AlphaFoldDB" id="A0A3P7NC28"/>
<accession>A0A3P7NC28</accession>
<evidence type="ECO:0000256" key="1">
    <source>
        <dbReference type="SAM" id="MobiDB-lite"/>
    </source>
</evidence>
<protein>
    <submittedName>
        <fullName evidence="2">Uncharacterized protein</fullName>
    </submittedName>
</protein>
<organism evidence="2 3">
    <name type="scientific">Dibothriocephalus latus</name>
    <name type="common">Fish tapeworm</name>
    <name type="synonym">Diphyllobothrium latum</name>
    <dbReference type="NCBI Taxonomy" id="60516"/>
    <lineage>
        <taxon>Eukaryota</taxon>
        <taxon>Metazoa</taxon>
        <taxon>Spiralia</taxon>
        <taxon>Lophotrochozoa</taxon>
        <taxon>Platyhelminthes</taxon>
        <taxon>Cestoda</taxon>
        <taxon>Eucestoda</taxon>
        <taxon>Diphyllobothriidea</taxon>
        <taxon>Diphyllobothriidae</taxon>
        <taxon>Dibothriocephalus</taxon>
    </lineage>
</organism>
<evidence type="ECO:0000313" key="2">
    <source>
        <dbReference type="EMBL" id="VDN32027.1"/>
    </source>
</evidence>
<evidence type="ECO:0000313" key="3">
    <source>
        <dbReference type="Proteomes" id="UP000281553"/>
    </source>
</evidence>
<dbReference type="Proteomes" id="UP000281553">
    <property type="component" value="Unassembled WGS sequence"/>
</dbReference>
<dbReference type="EMBL" id="UYRU01081636">
    <property type="protein sequence ID" value="VDN32027.1"/>
    <property type="molecule type" value="Genomic_DNA"/>
</dbReference>
<keyword evidence="3" id="KW-1185">Reference proteome</keyword>
<gene>
    <name evidence="2" type="ORF">DILT_LOCUS15889</name>
</gene>
<feature type="region of interest" description="Disordered" evidence="1">
    <location>
        <begin position="1"/>
        <end position="37"/>
    </location>
</feature>
<proteinExistence type="predicted"/>
<sequence length="68" mass="7488">MEILRRGPSTQGSSRCGTDSRRGGGTKGTQSQEVDAETECHIQRISLLLASAEVPDQRQMYLFMCLSL</sequence>
<reference evidence="2 3" key="1">
    <citation type="submission" date="2018-11" db="EMBL/GenBank/DDBJ databases">
        <authorList>
            <consortium name="Pathogen Informatics"/>
        </authorList>
    </citation>
    <scope>NUCLEOTIDE SEQUENCE [LARGE SCALE GENOMIC DNA]</scope>
</reference>
<feature type="compositionally biased region" description="Polar residues" evidence="1">
    <location>
        <begin position="8"/>
        <end position="17"/>
    </location>
</feature>